<gene>
    <name evidence="6" type="ORF">LUZ62_036078</name>
</gene>
<feature type="domain" description="Pectinesterase inhibitor" evidence="5">
    <location>
        <begin position="27"/>
        <end position="149"/>
    </location>
</feature>
<reference evidence="6" key="1">
    <citation type="submission" date="2022-08" db="EMBL/GenBank/DDBJ databases">
        <authorList>
            <person name="Marques A."/>
        </authorList>
    </citation>
    <scope>NUCLEOTIDE SEQUENCE</scope>
    <source>
        <strain evidence="6">RhyPub2mFocal</strain>
        <tissue evidence="6">Leaves</tissue>
    </source>
</reference>
<evidence type="ECO:0000256" key="1">
    <source>
        <dbReference type="ARBA" id="ARBA00022729"/>
    </source>
</evidence>
<dbReference type="GO" id="GO:0004857">
    <property type="term" value="F:enzyme inhibitor activity"/>
    <property type="evidence" value="ECO:0007669"/>
    <property type="project" value="InterPro"/>
</dbReference>
<keyword evidence="1 4" id="KW-0732">Signal</keyword>
<dbReference type="SUPFAM" id="SSF101148">
    <property type="entry name" value="Plant invertase/pectin methylesterase inhibitor"/>
    <property type="match status" value="1"/>
</dbReference>
<dbReference type="InterPro" id="IPR035513">
    <property type="entry name" value="Invertase/methylesterase_inhib"/>
</dbReference>
<evidence type="ECO:0000313" key="6">
    <source>
        <dbReference type="EMBL" id="KAJ4784832.1"/>
    </source>
</evidence>
<accession>A0AAV8F3P8</accession>
<sequence length="174" mass="19310">MGSLRPLLFYVILLSYHPFSRFAAASTVDDVCEKTMVDGHVTKKECYSVINSDPRSRTADLHGIAVISGDIAIKTATSLIPDVYKFLKASSDPNQQKERRKCFQTCTDVIPMLNGAAELVKSKNYGQARKVFVNALIVPKMCYDLTENHPLRGLIERFITVVSVAFKVSELAHG</sequence>
<dbReference type="NCBIfam" id="TIGR01614">
    <property type="entry name" value="PME_inhib"/>
    <property type="match status" value="1"/>
</dbReference>
<evidence type="ECO:0000256" key="4">
    <source>
        <dbReference type="SAM" id="SignalP"/>
    </source>
</evidence>
<dbReference type="Pfam" id="PF04043">
    <property type="entry name" value="PMEI"/>
    <property type="match status" value="1"/>
</dbReference>
<dbReference type="Gene3D" id="1.20.140.40">
    <property type="entry name" value="Invertase/pectin methylesterase inhibitor family protein"/>
    <property type="match status" value="1"/>
</dbReference>
<proteinExistence type="inferred from homology"/>
<dbReference type="AlphaFoldDB" id="A0AAV8F3P8"/>
<feature type="signal peptide" evidence="4">
    <location>
        <begin position="1"/>
        <end position="25"/>
    </location>
</feature>
<evidence type="ECO:0000259" key="5">
    <source>
        <dbReference type="Pfam" id="PF04043"/>
    </source>
</evidence>
<keyword evidence="2" id="KW-1015">Disulfide bond</keyword>
<name>A0AAV8F3P8_9POAL</name>
<evidence type="ECO:0000313" key="7">
    <source>
        <dbReference type="Proteomes" id="UP001140206"/>
    </source>
</evidence>
<dbReference type="PANTHER" id="PTHR35357">
    <property type="entry name" value="OS02G0537100 PROTEIN"/>
    <property type="match status" value="1"/>
</dbReference>
<feature type="chain" id="PRO_5043339274" evidence="4">
    <location>
        <begin position="26"/>
        <end position="174"/>
    </location>
</feature>
<evidence type="ECO:0000256" key="2">
    <source>
        <dbReference type="ARBA" id="ARBA00023157"/>
    </source>
</evidence>
<comment type="caution">
    <text evidence="6">The sequence shown here is derived from an EMBL/GenBank/DDBJ whole genome shotgun (WGS) entry which is preliminary data.</text>
</comment>
<dbReference type="EMBL" id="JAMFTS010000002">
    <property type="protein sequence ID" value="KAJ4784832.1"/>
    <property type="molecule type" value="Genomic_DNA"/>
</dbReference>
<evidence type="ECO:0000256" key="3">
    <source>
        <dbReference type="ARBA" id="ARBA00038471"/>
    </source>
</evidence>
<comment type="similarity">
    <text evidence="3">Belongs to the PMEI family.</text>
</comment>
<organism evidence="6 7">
    <name type="scientific">Rhynchospora pubera</name>
    <dbReference type="NCBI Taxonomy" id="906938"/>
    <lineage>
        <taxon>Eukaryota</taxon>
        <taxon>Viridiplantae</taxon>
        <taxon>Streptophyta</taxon>
        <taxon>Embryophyta</taxon>
        <taxon>Tracheophyta</taxon>
        <taxon>Spermatophyta</taxon>
        <taxon>Magnoliopsida</taxon>
        <taxon>Liliopsida</taxon>
        <taxon>Poales</taxon>
        <taxon>Cyperaceae</taxon>
        <taxon>Cyperoideae</taxon>
        <taxon>Rhynchosporeae</taxon>
        <taxon>Rhynchospora</taxon>
    </lineage>
</organism>
<protein>
    <submittedName>
        <fullName evidence="6">Invertase inhibitor</fullName>
    </submittedName>
</protein>
<keyword evidence="7" id="KW-1185">Reference proteome</keyword>
<dbReference type="InterPro" id="IPR006501">
    <property type="entry name" value="Pectinesterase_inhib_dom"/>
</dbReference>
<dbReference type="Proteomes" id="UP001140206">
    <property type="component" value="Chromosome 2"/>
</dbReference>
<dbReference type="PANTHER" id="PTHR35357:SF8">
    <property type="entry name" value="OS01G0111000 PROTEIN"/>
    <property type="match status" value="1"/>
</dbReference>